<sequence>MQSMLEDPLLLSQLRWRDIKDLLVMEVLSVKRHEPLSASGLLNTERMDDGVFRTYFQFEKNDIRRLKSTLLLPDAIYTAQRKSLSGKEALCITLCRLAYPNRLIELERLFGRHYSVISVVTNNVLTHIEGKF</sequence>
<reference evidence="1" key="1">
    <citation type="submission" date="2020-05" db="EMBL/GenBank/DDBJ databases">
        <title>Large-scale comparative analyses of tick genomes elucidate their genetic diversity and vector capacities.</title>
        <authorList>
            <person name="Jia N."/>
            <person name="Wang J."/>
            <person name="Shi W."/>
            <person name="Du L."/>
            <person name="Sun Y."/>
            <person name="Zhan W."/>
            <person name="Jiang J."/>
            <person name="Wang Q."/>
            <person name="Zhang B."/>
            <person name="Ji P."/>
            <person name="Sakyi L.B."/>
            <person name="Cui X."/>
            <person name="Yuan T."/>
            <person name="Jiang B."/>
            <person name="Yang W."/>
            <person name="Lam T.T.-Y."/>
            <person name="Chang Q."/>
            <person name="Ding S."/>
            <person name="Wang X."/>
            <person name="Zhu J."/>
            <person name="Ruan X."/>
            <person name="Zhao L."/>
            <person name="Wei J."/>
            <person name="Que T."/>
            <person name="Du C."/>
            <person name="Cheng J."/>
            <person name="Dai P."/>
            <person name="Han X."/>
            <person name="Huang E."/>
            <person name="Gao Y."/>
            <person name="Liu J."/>
            <person name="Shao H."/>
            <person name="Ye R."/>
            <person name="Li L."/>
            <person name="Wei W."/>
            <person name="Wang X."/>
            <person name="Wang C."/>
            <person name="Yang T."/>
            <person name="Huo Q."/>
            <person name="Li W."/>
            <person name="Guo W."/>
            <person name="Chen H."/>
            <person name="Zhou L."/>
            <person name="Ni X."/>
            <person name="Tian J."/>
            <person name="Zhou Y."/>
            <person name="Sheng Y."/>
            <person name="Liu T."/>
            <person name="Pan Y."/>
            <person name="Xia L."/>
            <person name="Li J."/>
            <person name="Zhao F."/>
            <person name="Cao W."/>
        </authorList>
    </citation>
    <scope>NUCLEOTIDE SEQUENCE</scope>
    <source>
        <strain evidence="1">Hyas-2018</strain>
    </source>
</reference>
<proteinExistence type="predicted"/>
<evidence type="ECO:0000313" key="2">
    <source>
        <dbReference type="Proteomes" id="UP000821845"/>
    </source>
</evidence>
<evidence type="ECO:0000313" key="1">
    <source>
        <dbReference type="EMBL" id="KAH6935883.1"/>
    </source>
</evidence>
<organism evidence="1 2">
    <name type="scientific">Hyalomma asiaticum</name>
    <name type="common">Tick</name>
    <dbReference type="NCBI Taxonomy" id="266040"/>
    <lineage>
        <taxon>Eukaryota</taxon>
        <taxon>Metazoa</taxon>
        <taxon>Ecdysozoa</taxon>
        <taxon>Arthropoda</taxon>
        <taxon>Chelicerata</taxon>
        <taxon>Arachnida</taxon>
        <taxon>Acari</taxon>
        <taxon>Parasitiformes</taxon>
        <taxon>Ixodida</taxon>
        <taxon>Ixodoidea</taxon>
        <taxon>Ixodidae</taxon>
        <taxon>Hyalomminae</taxon>
        <taxon>Hyalomma</taxon>
    </lineage>
</organism>
<gene>
    <name evidence="1" type="ORF">HPB50_011325</name>
</gene>
<accession>A0ACB7SQ24</accession>
<comment type="caution">
    <text evidence="1">The sequence shown here is derived from an EMBL/GenBank/DDBJ whole genome shotgun (WGS) entry which is preliminary data.</text>
</comment>
<dbReference type="EMBL" id="CM023483">
    <property type="protein sequence ID" value="KAH6935883.1"/>
    <property type="molecule type" value="Genomic_DNA"/>
</dbReference>
<keyword evidence="2" id="KW-1185">Reference proteome</keyword>
<dbReference type="Proteomes" id="UP000821845">
    <property type="component" value="Chromosome 3"/>
</dbReference>
<protein>
    <submittedName>
        <fullName evidence="1">Uncharacterized protein</fullName>
    </submittedName>
</protein>
<name>A0ACB7SQ24_HYAAI</name>